<dbReference type="InterPro" id="IPR014210">
    <property type="entry name" value="Cyt_o_ubiqinol_oxidase_su4"/>
</dbReference>
<reference evidence="19 23" key="2">
    <citation type="submission" date="2018-08" db="EMBL/GenBank/DDBJ databases">
        <title>Recombination of ecologically and evolutionarily significant loci maintains genetic cohesion in the Pseudomonas syringae species complex.</title>
        <authorList>
            <person name="Dillon M."/>
            <person name="Thakur S."/>
            <person name="Almeida R.N.D."/>
            <person name="Weir B.S."/>
            <person name="Guttman D.S."/>
        </authorList>
    </citation>
    <scope>NUCLEOTIDE SEQUENCE [LARGE SCALE GENOMIC DNA]</scope>
    <source>
        <strain evidence="19 23">ICMP 19473</strain>
    </source>
</reference>
<evidence type="ECO:0000313" key="20">
    <source>
        <dbReference type="EMBL" id="SMS11785.1"/>
    </source>
</evidence>
<evidence type="ECO:0000256" key="11">
    <source>
        <dbReference type="ARBA" id="ARBA00023136"/>
    </source>
</evidence>
<dbReference type="RefSeq" id="WP_004878631.1">
    <property type="nucleotide sequence ID" value="NZ_CP036495.1"/>
</dbReference>
<keyword evidence="6" id="KW-1003">Cell membrane</keyword>
<evidence type="ECO:0000256" key="5">
    <source>
        <dbReference type="ARBA" id="ARBA00022448"/>
    </source>
</evidence>
<name>A0A0D0N7E8_PSEVI</name>
<comment type="function">
    <text evidence="12">Cytochrome bo(3) ubiquinol terminal oxidase is the component of the aerobic respiratory chain of E.coli that predominates when cells are grown at high aeration. Has proton pump activity across the membrane in addition to electron transfer, pumping 2 protons/electron.</text>
</comment>
<sequence>MSNSHHPAEDNSHGSVKSYIIGFVLSIILTAIPFALVMSPSLPKDMTIAIILAFAIIQILVHLHYFLHLDFTSVQRNNVMAFAFTTMVIVLLVGLSLWIIFSIHREMMAH</sequence>
<evidence type="ECO:0000256" key="8">
    <source>
        <dbReference type="ARBA" id="ARBA00022982"/>
    </source>
</evidence>
<keyword evidence="8" id="KW-0249">Electron transport</keyword>
<feature type="transmembrane region" description="Helical" evidence="17">
    <location>
        <begin position="79"/>
        <end position="101"/>
    </location>
</feature>
<evidence type="ECO:0000313" key="23">
    <source>
        <dbReference type="Proteomes" id="UP000273854"/>
    </source>
</evidence>
<evidence type="ECO:0000313" key="24">
    <source>
        <dbReference type="Proteomes" id="UP001343600"/>
    </source>
</evidence>
<evidence type="ECO:0000256" key="16">
    <source>
        <dbReference type="ARBA" id="ARBA00032185"/>
    </source>
</evidence>
<dbReference type="GO" id="GO:0009319">
    <property type="term" value="C:cytochrome o ubiquinol oxidase complex"/>
    <property type="evidence" value="ECO:0007669"/>
    <property type="project" value="TreeGrafter"/>
</dbReference>
<dbReference type="AlphaFoldDB" id="A0A0D0N7E8"/>
<dbReference type="EMBL" id="LT855380">
    <property type="protein sequence ID" value="SMS11785.1"/>
    <property type="molecule type" value="Genomic_DNA"/>
</dbReference>
<dbReference type="GO" id="GO:0015990">
    <property type="term" value="P:electron transport coupled proton transport"/>
    <property type="evidence" value="ECO:0007669"/>
    <property type="project" value="InterPro"/>
</dbReference>
<dbReference type="Proteomes" id="UP001163644">
    <property type="component" value="Chromosome"/>
</dbReference>
<evidence type="ECO:0000256" key="10">
    <source>
        <dbReference type="ARBA" id="ARBA00023002"/>
    </source>
</evidence>
<dbReference type="Proteomes" id="UP000196842">
    <property type="component" value="Chromosome I"/>
</dbReference>
<evidence type="ECO:0000256" key="14">
    <source>
        <dbReference type="ARBA" id="ARBA00030211"/>
    </source>
</evidence>
<evidence type="ECO:0000313" key="22">
    <source>
        <dbReference type="Proteomes" id="UP000196842"/>
    </source>
</evidence>
<reference evidence="21" key="3">
    <citation type="submission" date="2019-02" db="EMBL/GenBank/DDBJ databases">
        <authorList>
            <person name="Lutz S."/>
            <person name="Schori C."/>
            <person name="Ahrens C.H."/>
            <person name="Gueguen E."/>
        </authorList>
    </citation>
    <scope>NUCLEOTIDE SEQUENCE</scope>
    <source>
        <strain evidence="21">Psy35</strain>
    </source>
</reference>
<evidence type="ECO:0000256" key="2">
    <source>
        <dbReference type="ARBA" id="ARBA00008079"/>
    </source>
</evidence>
<dbReference type="EMBL" id="JAZEIP010000001">
    <property type="protein sequence ID" value="MEE4038764.1"/>
    <property type="molecule type" value="Genomic_DNA"/>
</dbReference>
<protein>
    <recommendedName>
        <fullName evidence="4">Cytochrome bo(3) ubiquinol oxidase subunit 4</fullName>
    </recommendedName>
    <alternativeName>
        <fullName evidence="16">Cytochrome o ubiquinol oxidase subunit 4</fullName>
    </alternativeName>
    <alternativeName>
        <fullName evidence="13">Oxidase bo(3) subunit 4</fullName>
    </alternativeName>
    <alternativeName>
        <fullName evidence="14">Ubiquinol oxidase polypeptide IV</fullName>
    </alternativeName>
    <alternativeName>
        <fullName evidence="15">Ubiquinol oxidase subunit 4</fullName>
    </alternativeName>
</protein>
<evidence type="ECO:0000313" key="21">
    <source>
        <dbReference type="EMBL" id="UZA70614.1"/>
    </source>
</evidence>
<evidence type="ECO:0000256" key="6">
    <source>
        <dbReference type="ARBA" id="ARBA00022475"/>
    </source>
</evidence>
<dbReference type="KEGG" id="pvd:CFBP1590__4199"/>
<dbReference type="InterPro" id="IPR005171">
    <property type="entry name" value="Cyt_c_oxidase_su4_prok"/>
</dbReference>
<feature type="transmembrane region" description="Helical" evidence="17">
    <location>
        <begin position="20"/>
        <end position="39"/>
    </location>
</feature>
<dbReference type="EMBL" id="RBTP01000042">
    <property type="protein sequence ID" value="RMT80637.1"/>
    <property type="molecule type" value="Genomic_DNA"/>
</dbReference>
<dbReference type="PANTHER" id="PTHR36835">
    <property type="entry name" value="CYTOCHROME BO(3) UBIQUINOL OXIDASE SUBUNIT 4"/>
    <property type="match status" value="1"/>
</dbReference>
<dbReference type="PANTHER" id="PTHR36835:SF1">
    <property type="entry name" value="CYTOCHROME BO(3) UBIQUINOL OXIDASE SUBUNIT 4"/>
    <property type="match status" value="1"/>
</dbReference>
<dbReference type="InterPro" id="IPR050968">
    <property type="entry name" value="Cytochrome_c_oxidase_bac_sub4"/>
</dbReference>
<dbReference type="EMBL" id="CP036495">
    <property type="protein sequence ID" value="UZA70614.1"/>
    <property type="molecule type" value="Genomic_DNA"/>
</dbReference>
<evidence type="ECO:0000256" key="13">
    <source>
        <dbReference type="ARBA" id="ARBA00030071"/>
    </source>
</evidence>
<keyword evidence="11 17" id="KW-0472">Membrane</keyword>
<evidence type="ECO:0000313" key="19">
    <source>
        <dbReference type="EMBL" id="RMT80637.1"/>
    </source>
</evidence>
<dbReference type="Pfam" id="PF03626">
    <property type="entry name" value="COX4_pro"/>
    <property type="match status" value="1"/>
</dbReference>
<dbReference type="NCBIfam" id="TIGR02847">
    <property type="entry name" value="CyoD"/>
    <property type="match status" value="1"/>
</dbReference>
<keyword evidence="10" id="KW-0560">Oxidoreductase</keyword>
<gene>
    <name evidence="18" type="primary">cyoD</name>
    <name evidence="19" type="ORF">ALP40_00802</name>
    <name evidence="20" type="ORF">CFBP1590__4199</name>
    <name evidence="21" type="ORF">EZZ81_21205</name>
    <name evidence="18" type="ORF">V2I87_01540</name>
</gene>
<evidence type="ECO:0000256" key="4">
    <source>
        <dbReference type="ARBA" id="ARBA00014689"/>
    </source>
</evidence>
<feature type="transmembrane region" description="Helical" evidence="17">
    <location>
        <begin position="46"/>
        <end position="67"/>
    </location>
</feature>
<dbReference type="Proteomes" id="UP001343600">
    <property type="component" value="Unassembled WGS sequence"/>
</dbReference>
<dbReference type="GO" id="GO:0005886">
    <property type="term" value="C:plasma membrane"/>
    <property type="evidence" value="ECO:0007669"/>
    <property type="project" value="UniProtKB-SubCell"/>
</dbReference>
<evidence type="ECO:0000256" key="7">
    <source>
        <dbReference type="ARBA" id="ARBA00022692"/>
    </source>
</evidence>
<evidence type="ECO:0000313" key="18">
    <source>
        <dbReference type="EMBL" id="MEE4038764.1"/>
    </source>
</evidence>
<dbReference type="GO" id="GO:0015078">
    <property type="term" value="F:proton transmembrane transporter activity"/>
    <property type="evidence" value="ECO:0007669"/>
    <property type="project" value="TreeGrafter"/>
</dbReference>
<comment type="similarity">
    <text evidence="2">Belongs to the cytochrome c oxidase bacterial subunit 4 family.</text>
</comment>
<comment type="subcellular location">
    <subcellularLocation>
        <location evidence="1">Cell membrane</location>
        <topology evidence="1">Multi-pass membrane protein</topology>
    </subcellularLocation>
</comment>
<dbReference type="GO" id="GO:0019646">
    <property type="term" value="P:aerobic electron transport chain"/>
    <property type="evidence" value="ECO:0007669"/>
    <property type="project" value="TreeGrafter"/>
</dbReference>
<reference evidence="18 24" key="4">
    <citation type="submission" date="2024-01" db="EMBL/GenBank/DDBJ databases">
        <title>Characterization of Pseudomonas viridiflava in Georgia, USA.</title>
        <authorList>
            <person name="Zhao M."/>
            <person name="Dutta B."/>
        </authorList>
    </citation>
    <scope>NUCLEOTIDE SEQUENCE [LARGE SCALE GENOMIC DNA]</scope>
    <source>
        <strain evidence="18 24">21GA0539</strain>
    </source>
</reference>
<organism evidence="20 22">
    <name type="scientific">Pseudomonas viridiflava</name>
    <name type="common">Phytomonas viridiflava</name>
    <dbReference type="NCBI Taxonomy" id="33069"/>
    <lineage>
        <taxon>Bacteria</taxon>
        <taxon>Pseudomonadati</taxon>
        <taxon>Pseudomonadota</taxon>
        <taxon>Gammaproteobacteria</taxon>
        <taxon>Pseudomonadales</taxon>
        <taxon>Pseudomonadaceae</taxon>
        <taxon>Pseudomonas</taxon>
    </lineage>
</organism>
<dbReference type="Proteomes" id="UP000273854">
    <property type="component" value="Unassembled WGS sequence"/>
</dbReference>
<comment type="subunit">
    <text evidence="3">Heterooctamer of two A chains, two B chains, two C chains and two D chains.</text>
</comment>
<keyword evidence="5" id="KW-0813">Transport</keyword>
<evidence type="ECO:0000256" key="1">
    <source>
        <dbReference type="ARBA" id="ARBA00004651"/>
    </source>
</evidence>
<keyword evidence="7 17" id="KW-0812">Transmembrane</keyword>
<evidence type="ECO:0000256" key="15">
    <source>
        <dbReference type="ARBA" id="ARBA00031887"/>
    </source>
</evidence>
<keyword evidence="9 17" id="KW-1133">Transmembrane helix</keyword>
<evidence type="ECO:0000256" key="3">
    <source>
        <dbReference type="ARBA" id="ARBA00011700"/>
    </source>
</evidence>
<dbReference type="OrthoDB" id="2375888at2"/>
<dbReference type="GeneID" id="47765850"/>
<proteinExistence type="inferred from homology"/>
<evidence type="ECO:0000256" key="9">
    <source>
        <dbReference type="ARBA" id="ARBA00022989"/>
    </source>
</evidence>
<evidence type="ECO:0000256" key="12">
    <source>
        <dbReference type="ARBA" id="ARBA00025694"/>
    </source>
</evidence>
<dbReference type="GO" id="GO:0009486">
    <property type="term" value="F:cytochrome bo3 ubiquinol oxidase activity"/>
    <property type="evidence" value="ECO:0007669"/>
    <property type="project" value="InterPro"/>
</dbReference>
<reference evidence="20 22" key="1">
    <citation type="submission" date="2017-05" db="EMBL/GenBank/DDBJ databases">
        <authorList>
            <person name="Song R."/>
            <person name="Chenine A.L."/>
            <person name="Ruprecht R.M."/>
        </authorList>
    </citation>
    <scope>NUCLEOTIDE SEQUENCE [LARGE SCALE GENOMIC DNA]</scope>
    <source>
        <strain evidence="20 22">CFBP 1590</strain>
    </source>
</reference>
<accession>A0A0D0N7E8</accession>
<keyword evidence="24" id="KW-1185">Reference proteome</keyword>
<evidence type="ECO:0000256" key="17">
    <source>
        <dbReference type="SAM" id="Phobius"/>
    </source>
</evidence>